<dbReference type="SUPFAM" id="SSF55486">
    <property type="entry name" value="Metalloproteases ('zincins'), catalytic domain"/>
    <property type="match status" value="1"/>
</dbReference>
<dbReference type="EMBL" id="JAVREL010000010">
    <property type="protein sequence ID" value="MDT0344532.1"/>
    <property type="molecule type" value="Genomic_DNA"/>
</dbReference>
<feature type="domain" description="PLL-like beta propeller" evidence="2">
    <location>
        <begin position="5"/>
        <end position="201"/>
    </location>
</feature>
<keyword evidence="4" id="KW-1185">Reference proteome</keyword>
<dbReference type="Proteomes" id="UP001183246">
    <property type="component" value="Unassembled WGS sequence"/>
</dbReference>
<gene>
    <name evidence="3" type="ORF">RM590_18220</name>
</gene>
<dbReference type="InterPro" id="IPR024079">
    <property type="entry name" value="MetalloPept_cat_dom_sf"/>
</dbReference>
<dbReference type="Pfam" id="PF26607">
    <property type="entry name" value="DUF8189"/>
    <property type="match status" value="1"/>
</dbReference>
<name>A0ABU2MT02_9ACTN</name>
<organism evidence="3 4">
    <name type="scientific">Streptomyces litchfieldiae</name>
    <dbReference type="NCBI Taxonomy" id="3075543"/>
    <lineage>
        <taxon>Bacteria</taxon>
        <taxon>Bacillati</taxon>
        <taxon>Actinomycetota</taxon>
        <taxon>Actinomycetes</taxon>
        <taxon>Kitasatosporales</taxon>
        <taxon>Streptomycetaceae</taxon>
        <taxon>Streptomyces</taxon>
    </lineage>
</organism>
<comment type="caution">
    <text evidence="3">The sequence shown here is derived from an EMBL/GenBank/DDBJ whole genome shotgun (WGS) entry which is preliminary data.</text>
</comment>
<accession>A0ABU2MT02</accession>
<dbReference type="Gene3D" id="3.40.390.10">
    <property type="entry name" value="Collagenase (Catalytic Domain)"/>
    <property type="match status" value="1"/>
</dbReference>
<feature type="region of interest" description="Disordered" evidence="1">
    <location>
        <begin position="396"/>
        <end position="430"/>
    </location>
</feature>
<protein>
    <recommendedName>
        <fullName evidence="2">PLL-like beta propeller domain-containing protein</fullName>
    </recommendedName>
</protein>
<evidence type="ECO:0000313" key="4">
    <source>
        <dbReference type="Proteomes" id="UP001183246"/>
    </source>
</evidence>
<dbReference type="Gene3D" id="2.120.10.70">
    <property type="entry name" value="Fucose-specific lectin"/>
    <property type="match status" value="2"/>
</dbReference>
<dbReference type="RefSeq" id="WP_311705664.1">
    <property type="nucleotide sequence ID" value="NZ_JAVREL010000010.1"/>
</dbReference>
<proteinExistence type="predicted"/>
<sequence length="430" mass="44683">MTSWTPGRLDVFARGADSGLWHQWHDNGWSGWQPLGGVLSSAPAAATSGPGRLHVFARGADSGLWHQGFDGTAWSGWESLGGALTSAPAAASSGSGRLHVFARGLDSALWHRSFDGTAWSGWESLGGALTSAPAVASWGPGRLDVFAAGLDSALWHRSFDGASWSGWEGLGGALTSAPAVASWGLGRLDVFAAGLDSALWHRTFEGGWGGWESLGGLLTSGPAAASWGRDRIDVFATGTDSALWHRWWVAAPAPEPTPPAAMPTVRVHAKILTAPDVAVTDAIARMREVYATVGIAVELASTERLDLPTLNDVDVGDCIRGQTTAEQGELFAHRSGAGPNDVVVYFVRSTVPPYNGCATFPAGRPGAVVARGATQWTLGHEVGHVLGLGHVGSRDSLMTGGGTSNITNPPPDLSPGEGQTMLSSPFSQEV</sequence>
<evidence type="ECO:0000259" key="2">
    <source>
        <dbReference type="Pfam" id="PF26607"/>
    </source>
</evidence>
<dbReference type="InterPro" id="IPR058502">
    <property type="entry name" value="PLL-like_beta-prop"/>
</dbReference>
<evidence type="ECO:0000256" key="1">
    <source>
        <dbReference type="SAM" id="MobiDB-lite"/>
    </source>
</evidence>
<evidence type="ECO:0000313" key="3">
    <source>
        <dbReference type="EMBL" id="MDT0344532.1"/>
    </source>
</evidence>
<feature type="compositionally biased region" description="Polar residues" evidence="1">
    <location>
        <begin position="420"/>
        <end position="430"/>
    </location>
</feature>
<reference evidence="4" key="1">
    <citation type="submission" date="2023-07" db="EMBL/GenBank/DDBJ databases">
        <title>30 novel species of actinomycetes from the DSMZ collection.</title>
        <authorList>
            <person name="Nouioui I."/>
        </authorList>
    </citation>
    <scope>NUCLEOTIDE SEQUENCE [LARGE SCALE GENOMIC DNA]</scope>
    <source>
        <strain evidence="4">DSM 44938</strain>
    </source>
</reference>
<dbReference type="SUPFAM" id="SSF89372">
    <property type="entry name" value="Fucose-specific lectin"/>
    <property type="match status" value="1"/>
</dbReference>
<dbReference type="CDD" id="cd22954">
    <property type="entry name" value="PLL_lectin"/>
    <property type="match status" value="1"/>
</dbReference>